<proteinExistence type="predicted"/>
<accession>A0ABC8RYQ6</accession>
<keyword evidence="3" id="KW-1185">Reference proteome</keyword>
<name>A0ABC8RYQ6_9AQUA</name>
<comment type="caution">
    <text evidence="2">The sequence shown here is derived from an EMBL/GenBank/DDBJ whole genome shotgun (WGS) entry which is preliminary data.</text>
</comment>
<evidence type="ECO:0000313" key="3">
    <source>
        <dbReference type="Proteomes" id="UP001642360"/>
    </source>
</evidence>
<dbReference type="Proteomes" id="UP001642360">
    <property type="component" value="Unassembled WGS sequence"/>
</dbReference>
<evidence type="ECO:0000256" key="1">
    <source>
        <dbReference type="SAM" id="MobiDB-lite"/>
    </source>
</evidence>
<dbReference type="AlphaFoldDB" id="A0ABC8RYQ6"/>
<protein>
    <submittedName>
        <fullName evidence="2">Uncharacterized protein</fullName>
    </submittedName>
</protein>
<reference evidence="2 3" key="1">
    <citation type="submission" date="2024-02" db="EMBL/GenBank/DDBJ databases">
        <authorList>
            <person name="Vignale AGUSTIN F."/>
            <person name="Sosa J E."/>
            <person name="Modenutti C."/>
        </authorList>
    </citation>
    <scope>NUCLEOTIDE SEQUENCE [LARGE SCALE GENOMIC DNA]</scope>
</reference>
<sequence length="97" mass="11091">MYPDIETRISIDEQLEKFKRADGLFSMSMAVLTRDKKQPGPRNLNAIKKGKAKVVEIDDDGIEVVDDEQTEEDEETEMVEVEKDDDDEDLDLGDNKD</sequence>
<gene>
    <name evidence="2" type="ORF">ILEXP_LOCUS17204</name>
</gene>
<dbReference type="EMBL" id="CAUOFW020001844">
    <property type="protein sequence ID" value="CAK9149171.1"/>
    <property type="molecule type" value="Genomic_DNA"/>
</dbReference>
<feature type="region of interest" description="Disordered" evidence="1">
    <location>
        <begin position="60"/>
        <end position="97"/>
    </location>
</feature>
<organism evidence="2 3">
    <name type="scientific">Ilex paraguariensis</name>
    <name type="common">yerba mate</name>
    <dbReference type="NCBI Taxonomy" id="185542"/>
    <lineage>
        <taxon>Eukaryota</taxon>
        <taxon>Viridiplantae</taxon>
        <taxon>Streptophyta</taxon>
        <taxon>Embryophyta</taxon>
        <taxon>Tracheophyta</taxon>
        <taxon>Spermatophyta</taxon>
        <taxon>Magnoliopsida</taxon>
        <taxon>eudicotyledons</taxon>
        <taxon>Gunneridae</taxon>
        <taxon>Pentapetalae</taxon>
        <taxon>asterids</taxon>
        <taxon>campanulids</taxon>
        <taxon>Aquifoliales</taxon>
        <taxon>Aquifoliaceae</taxon>
        <taxon>Ilex</taxon>
    </lineage>
</organism>
<evidence type="ECO:0000313" key="2">
    <source>
        <dbReference type="EMBL" id="CAK9149171.1"/>
    </source>
</evidence>